<evidence type="ECO:0000256" key="1">
    <source>
        <dbReference type="ARBA" id="ARBA00022857"/>
    </source>
</evidence>
<reference evidence="5" key="1">
    <citation type="submission" date="2017-02" db="EMBL/GenBank/DDBJ databases">
        <authorList>
            <person name="Tafer H."/>
            <person name="Lopandic K."/>
        </authorList>
    </citation>
    <scope>NUCLEOTIDE SEQUENCE [LARGE SCALE GENOMIC DNA]</scope>
    <source>
        <strain evidence="5">CBS 366.77</strain>
    </source>
</reference>
<dbReference type="Proteomes" id="UP000266188">
    <property type="component" value="Unassembled WGS sequence"/>
</dbReference>
<evidence type="ECO:0000256" key="2">
    <source>
        <dbReference type="ARBA" id="ARBA00023002"/>
    </source>
</evidence>
<keyword evidence="5" id="KW-1185">Reference proteome</keyword>
<dbReference type="Pfam" id="PF05368">
    <property type="entry name" value="NmrA"/>
    <property type="match status" value="1"/>
</dbReference>
<name>A0A3A2ZNI4_9EURO</name>
<proteinExistence type="predicted"/>
<sequence length="358" mass="40165">MSRTKVLLVGASGETGGSIVNGLLESGNFDVAALVRPLSARKPAVARLEERGVEIRKCDLKAPEEQLLEALSGIDVVVSCVGPSEQQDQMPFAKAAKLAGVKRFVPCGFITIAPPGGIMWLRDEKEVVYNHLKQLGIPYTIIDVGWWYQFSFPRLESGKVDYAMTSANNEIVGDGNKITALTDLRDIGRYVALIIADDRTLNKMVFAYNTTMTQNQIYDLMEEISGETVIRNDVSEEMVYNRVISARQSSETYPFDPVKMIPRYLAESQLSCCIRGDNNPDYAKYLGYITSKELYPDFQPVDFREYLTTVVEGTAKGIYTDRIISRAHQRMFIRSDSSDSLYTRFFPRTTSSESLMSR</sequence>
<dbReference type="InterPro" id="IPR045312">
    <property type="entry name" value="PCBER-like"/>
</dbReference>
<comment type="caution">
    <text evidence="4">The sequence shown here is derived from an EMBL/GenBank/DDBJ whole genome shotgun (WGS) entry which is preliminary data.</text>
</comment>
<dbReference type="PANTHER" id="PTHR47706">
    <property type="entry name" value="NMRA-LIKE FAMILY PROTEIN"/>
    <property type="match status" value="1"/>
</dbReference>
<dbReference type="CDD" id="cd05259">
    <property type="entry name" value="PCBER_SDR_a"/>
    <property type="match status" value="1"/>
</dbReference>
<accession>A0A3A2ZNI4</accession>
<evidence type="ECO:0000313" key="5">
    <source>
        <dbReference type="Proteomes" id="UP000266188"/>
    </source>
</evidence>
<dbReference type="EMBL" id="MVGC01000105">
    <property type="protein sequence ID" value="RJE23793.1"/>
    <property type="molecule type" value="Genomic_DNA"/>
</dbReference>
<dbReference type="PANTHER" id="PTHR47706:SF9">
    <property type="entry name" value="NMRA-LIKE DOMAIN-CONTAINING PROTEIN-RELATED"/>
    <property type="match status" value="1"/>
</dbReference>
<dbReference type="Gene3D" id="3.90.25.10">
    <property type="entry name" value="UDP-galactose 4-epimerase, domain 1"/>
    <property type="match status" value="1"/>
</dbReference>
<evidence type="ECO:0000313" key="4">
    <source>
        <dbReference type="EMBL" id="RJE23793.1"/>
    </source>
</evidence>
<dbReference type="GO" id="GO:0016491">
    <property type="term" value="F:oxidoreductase activity"/>
    <property type="evidence" value="ECO:0007669"/>
    <property type="project" value="UniProtKB-KW"/>
</dbReference>
<dbReference type="Gene3D" id="3.40.50.720">
    <property type="entry name" value="NAD(P)-binding Rossmann-like Domain"/>
    <property type="match status" value="1"/>
</dbReference>
<dbReference type="SUPFAM" id="SSF51735">
    <property type="entry name" value="NAD(P)-binding Rossmann-fold domains"/>
    <property type="match status" value="1"/>
</dbReference>
<dbReference type="OrthoDB" id="419598at2759"/>
<dbReference type="AlphaFoldDB" id="A0A3A2ZNI4"/>
<dbReference type="InterPro" id="IPR036291">
    <property type="entry name" value="NAD(P)-bd_dom_sf"/>
</dbReference>
<keyword evidence="2" id="KW-0560">Oxidoreductase</keyword>
<keyword evidence="1" id="KW-0521">NADP</keyword>
<dbReference type="InterPro" id="IPR051609">
    <property type="entry name" value="NmrA/Isoflavone_reductase-like"/>
</dbReference>
<feature type="domain" description="NmrA-like" evidence="3">
    <location>
        <begin position="4"/>
        <end position="253"/>
    </location>
</feature>
<organism evidence="4 5">
    <name type="scientific">Aspergillus sclerotialis</name>
    <dbReference type="NCBI Taxonomy" id="2070753"/>
    <lineage>
        <taxon>Eukaryota</taxon>
        <taxon>Fungi</taxon>
        <taxon>Dikarya</taxon>
        <taxon>Ascomycota</taxon>
        <taxon>Pezizomycotina</taxon>
        <taxon>Eurotiomycetes</taxon>
        <taxon>Eurotiomycetidae</taxon>
        <taxon>Eurotiales</taxon>
        <taxon>Aspergillaceae</taxon>
        <taxon>Aspergillus</taxon>
        <taxon>Aspergillus subgen. Polypaecilum</taxon>
    </lineage>
</organism>
<evidence type="ECO:0000259" key="3">
    <source>
        <dbReference type="Pfam" id="PF05368"/>
    </source>
</evidence>
<gene>
    <name evidence="4" type="ORF">PHISCL_03878</name>
</gene>
<dbReference type="STRING" id="2070753.A0A3A2ZNI4"/>
<dbReference type="InterPro" id="IPR008030">
    <property type="entry name" value="NmrA-like"/>
</dbReference>
<protein>
    <submittedName>
        <fullName evidence="4">Isoflavone reductase family protein</fullName>
    </submittedName>
</protein>